<reference evidence="12 13" key="1">
    <citation type="submission" date="2023-08" db="EMBL/GenBank/DDBJ databases">
        <title>Black Yeasts Isolated from many extreme environments.</title>
        <authorList>
            <person name="Coleine C."/>
            <person name="Stajich J.E."/>
            <person name="Selbmann L."/>
        </authorList>
    </citation>
    <scope>NUCLEOTIDE SEQUENCE [LARGE SCALE GENOMIC DNA]</scope>
    <source>
        <strain evidence="12 13">CCFEE 5792</strain>
    </source>
</reference>
<dbReference type="GO" id="GO:0005975">
    <property type="term" value="P:carbohydrate metabolic process"/>
    <property type="evidence" value="ECO:0007669"/>
    <property type="project" value="UniProtKB-ARBA"/>
</dbReference>
<dbReference type="EMBL" id="JAVRRD010000018">
    <property type="protein sequence ID" value="KAK5050054.1"/>
    <property type="molecule type" value="Genomic_DNA"/>
</dbReference>
<feature type="transmembrane region" description="Helical" evidence="8">
    <location>
        <begin position="357"/>
        <end position="380"/>
    </location>
</feature>
<evidence type="ECO:0000256" key="6">
    <source>
        <dbReference type="ARBA" id="ARBA00023136"/>
    </source>
</evidence>
<dbReference type="GeneID" id="89972353"/>
<keyword evidence="6 8" id="KW-0472">Membrane</keyword>
<keyword evidence="3" id="KW-0808">Transferase</keyword>
<keyword evidence="13" id="KW-1185">Reference proteome</keyword>
<evidence type="ECO:0000259" key="10">
    <source>
        <dbReference type="Pfam" id="PF07779"/>
    </source>
</evidence>
<dbReference type="GO" id="GO:0016020">
    <property type="term" value="C:membrane"/>
    <property type="evidence" value="ECO:0007669"/>
    <property type="project" value="UniProtKB-SubCell"/>
</dbReference>
<dbReference type="RefSeq" id="XP_064704864.1">
    <property type="nucleotide sequence ID" value="XM_064847752.1"/>
</dbReference>
<evidence type="ECO:0008006" key="14">
    <source>
        <dbReference type="Google" id="ProtNLM"/>
    </source>
</evidence>
<feature type="signal peptide" evidence="9">
    <location>
        <begin position="1"/>
        <end position="27"/>
    </location>
</feature>
<dbReference type="GO" id="GO:0005794">
    <property type="term" value="C:Golgi apparatus"/>
    <property type="evidence" value="ECO:0007669"/>
    <property type="project" value="UniProtKB-ARBA"/>
</dbReference>
<feature type="transmembrane region" description="Helical" evidence="8">
    <location>
        <begin position="644"/>
        <end position="666"/>
    </location>
</feature>
<keyword evidence="5 8" id="KW-1133">Transmembrane helix</keyword>
<dbReference type="AlphaFoldDB" id="A0AAV9N9M5"/>
<dbReference type="GO" id="GO:0016740">
    <property type="term" value="F:transferase activity"/>
    <property type="evidence" value="ECO:0007669"/>
    <property type="project" value="UniProtKB-KW"/>
</dbReference>
<sequence>MAPSRISLPSLLCLAIFLVLTILSTWSSQEHTINERCGNLLTSGKWPQTLSWNNQTRVWAPHGCMLYPYKSKDVYECLSQRSLTFLGDSTARELFWAVSNKLDEERSFDLYRSSRKHQNHIFRVGQVDVDFVWDPFLNASALPRHQLFSVSNLHSRHDSDVLVVGAGLWHIKHLGTSLSREDEISDLLQDYLEPRSAHLSAIMLPISTSQSSRVTTNKAQLVEQKGINRSNKFSDEISSSENENTTLQSTIFSSYLGIVEGTDIAFKPDGIHISESITPVIVDVLLNSMCNDLGHLGGNQQTAYCCVPNSSLNAVQKLFFLATLVFVLYNTLKHLTKYRWTLFSPCRITYGNGKRPCVSQAVASILVILLYCFIADRTFMFEKVNKLVDPTSFIVLSGLLLLTGLASISNVTSLSSSVKGIPGSHCSPSQLLSRSQTEEWKGWMQIIVLLYHYFGMSKVLWAYQLARVLVASYLFMTGYGHTMYFLQTGDFSCRRVAIVLFRTNILSVMLAFVMGTQFDLYYFPMLSSLWFLIIYITIIPVSKSAPTVRKLILRVMLSMLTVKLMSWPLAPTISIMDFLFQIPSSLGIGLFKINGEEFMFRFRLDAYVVYIGMLAAIYCSRMSLVDDSTTAAPSKVTIKLFYHARRLSISVSCCLILAYLFFCAICKDKYDYNQWHPIISPFVVMAFVVLRNSTATISGVYCQWFAWFGRCSLETFVLQYHIWLAADSHGLLRLSGLDMLLGVVGPKTRLWIEIFQFVFLSALFLWASAVVSSALPVLTALVLNKPVVQTSESRYPIDLTTSGRFLSASKKSMIGVRAKVVIFALLLWVLNLCWLYLD</sequence>
<evidence type="ECO:0000256" key="2">
    <source>
        <dbReference type="ARBA" id="ARBA00010666"/>
    </source>
</evidence>
<organism evidence="12 13">
    <name type="scientific">Exophiala bonariae</name>
    <dbReference type="NCBI Taxonomy" id="1690606"/>
    <lineage>
        <taxon>Eukaryota</taxon>
        <taxon>Fungi</taxon>
        <taxon>Dikarya</taxon>
        <taxon>Ascomycota</taxon>
        <taxon>Pezizomycotina</taxon>
        <taxon>Eurotiomycetes</taxon>
        <taxon>Chaetothyriomycetidae</taxon>
        <taxon>Chaetothyriales</taxon>
        <taxon>Herpotrichiellaceae</taxon>
        <taxon>Exophiala</taxon>
    </lineage>
</organism>
<dbReference type="PANTHER" id="PTHR13533:SF1">
    <property type="entry name" value="N-ACETYLNEURAMINATE 9-O-ACETYLTRANSFERASE"/>
    <property type="match status" value="1"/>
</dbReference>
<dbReference type="InterPro" id="IPR012419">
    <property type="entry name" value="Cas1_AcylTrans_dom"/>
</dbReference>
<protein>
    <recommendedName>
        <fullName evidence="14">Cas1p 10 TM acyl transferase domain-containing protein</fullName>
    </recommendedName>
</protein>
<evidence type="ECO:0000313" key="13">
    <source>
        <dbReference type="Proteomes" id="UP001358417"/>
    </source>
</evidence>
<feature type="transmembrane region" description="Helical" evidence="8">
    <location>
        <begin position="551"/>
        <end position="569"/>
    </location>
</feature>
<evidence type="ECO:0000256" key="5">
    <source>
        <dbReference type="ARBA" id="ARBA00022989"/>
    </source>
</evidence>
<evidence type="ECO:0000256" key="3">
    <source>
        <dbReference type="ARBA" id="ARBA00022679"/>
    </source>
</evidence>
<feature type="transmembrane region" description="Helical" evidence="8">
    <location>
        <begin position="521"/>
        <end position="539"/>
    </location>
</feature>
<evidence type="ECO:0000313" key="12">
    <source>
        <dbReference type="EMBL" id="KAK5050054.1"/>
    </source>
</evidence>
<keyword evidence="7" id="KW-0325">Glycoprotein</keyword>
<feature type="transmembrane region" description="Helical" evidence="8">
    <location>
        <begin position="820"/>
        <end position="837"/>
    </location>
</feature>
<dbReference type="Pfam" id="PF07779">
    <property type="entry name" value="Cas1_AcylT"/>
    <property type="match status" value="1"/>
</dbReference>
<comment type="subcellular location">
    <subcellularLocation>
        <location evidence="1">Membrane</location>
        <topology evidence="1">Multi-pass membrane protein</topology>
    </subcellularLocation>
</comment>
<evidence type="ECO:0000256" key="1">
    <source>
        <dbReference type="ARBA" id="ARBA00004141"/>
    </source>
</evidence>
<feature type="transmembrane region" description="Helical" evidence="8">
    <location>
        <begin position="469"/>
        <end position="486"/>
    </location>
</feature>
<feature type="transmembrane region" description="Helical" evidence="8">
    <location>
        <begin position="678"/>
        <end position="706"/>
    </location>
</feature>
<dbReference type="Pfam" id="PF24536">
    <property type="entry name" value="NXPE4_C"/>
    <property type="match status" value="1"/>
</dbReference>
<feature type="transmembrane region" description="Helical" evidence="8">
    <location>
        <begin position="606"/>
        <end position="624"/>
    </location>
</feature>
<feature type="domain" description="Cas1p 10 TM acyl transferase" evidence="10">
    <location>
        <begin position="303"/>
        <end position="736"/>
    </location>
</feature>
<feature type="transmembrane region" description="Helical" evidence="8">
    <location>
        <begin position="754"/>
        <end position="783"/>
    </location>
</feature>
<dbReference type="InterPro" id="IPR057106">
    <property type="entry name" value="NXPE4_C"/>
</dbReference>
<keyword evidence="4 8" id="KW-0812">Transmembrane</keyword>
<accession>A0AAV9N9M5</accession>
<evidence type="ECO:0000256" key="7">
    <source>
        <dbReference type="ARBA" id="ARBA00023180"/>
    </source>
</evidence>
<comment type="caution">
    <text evidence="12">The sequence shown here is derived from an EMBL/GenBank/DDBJ whole genome shotgun (WGS) entry which is preliminary data.</text>
</comment>
<comment type="similarity">
    <text evidence="2">Belongs to the PC-esterase family. CASD1 subfamily.</text>
</comment>
<evidence type="ECO:0000256" key="8">
    <source>
        <dbReference type="SAM" id="Phobius"/>
    </source>
</evidence>
<evidence type="ECO:0000256" key="9">
    <source>
        <dbReference type="SAM" id="SignalP"/>
    </source>
</evidence>
<feature type="transmembrane region" description="Helical" evidence="8">
    <location>
        <begin position="498"/>
        <end position="515"/>
    </location>
</feature>
<dbReference type="PANTHER" id="PTHR13533">
    <property type="entry name" value="N-ACETYLNEURAMINATE 9-O-ACETYLTRANSFERASE"/>
    <property type="match status" value="1"/>
</dbReference>
<evidence type="ECO:0000256" key="4">
    <source>
        <dbReference type="ARBA" id="ARBA00022692"/>
    </source>
</evidence>
<keyword evidence="9" id="KW-0732">Signal</keyword>
<dbReference type="Proteomes" id="UP001358417">
    <property type="component" value="Unassembled WGS sequence"/>
</dbReference>
<feature type="transmembrane region" description="Helical" evidence="8">
    <location>
        <begin position="392"/>
        <end position="411"/>
    </location>
</feature>
<feature type="chain" id="PRO_5043956477" description="Cas1p 10 TM acyl transferase domain-containing protein" evidence="9">
    <location>
        <begin position="28"/>
        <end position="838"/>
    </location>
</feature>
<name>A0AAV9N9M5_9EURO</name>
<proteinExistence type="inferred from homology"/>
<feature type="domain" description="NXPE C-terminal" evidence="11">
    <location>
        <begin position="59"/>
        <end position="121"/>
    </location>
</feature>
<gene>
    <name evidence="12" type="ORF">LTR84_004174</name>
</gene>
<evidence type="ECO:0000259" key="11">
    <source>
        <dbReference type="Pfam" id="PF24536"/>
    </source>
</evidence>